<dbReference type="Pfam" id="PF01965">
    <property type="entry name" value="DJ-1_PfpI"/>
    <property type="match status" value="1"/>
</dbReference>
<dbReference type="InterPro" id="IPR052158">
    <property type="entry name" value="INH-QAR"/>
</dbReference>
<dbReference type="SUPFAM" id="SSF52317">
    <property type="entry name" value="Class I glutamine amidotransferase-like"/>
    <property type="match status" value="1"/>
</dbReference>
<keyword evidence="3" id="KW-1185">Reference proteome</keyword>
<dbReference type="AlphaFoldDB" id="A0A3D9FPV8"/>
<name>A0A3D9FPV8_9FLAO</name>
<dbReference type="InterPro" id="IPR002818">
    <property type="entry name" value="DJ-1/PfpI"/>
</dbReference>
<organism evidence="2 3">
    <name type="scientific">Flavobacterium cutihirudinis</name>
    <dbReference type="NCBI Taxonomy" id="1265740"/>
    <lineage>
        <taxon>Bacteria</taxon>
        <taxon>Pseudomonadati</taxon>
        <taxon>Bacteroidota</taxon>
        <taxon>Flavobacteriia</taxon>
        <taxon>Flavobacteriales</taxon>
        <taxon>Flavobacteriaceae</taxon>
        <taxon>Flavobacterium</taxon>
    </lineage>
</organism>
<evidence type="ECO:0000259" key="1">
    <source>
        <dbReference type="Pfam" id="PF01965"/>
    </source>
</evidence>
<dbReference type="Gene3D" id="3.40.50.880">
    <property type="match status" value="1"/>
</dbReference>
<dbReference type="PANTHER" id="PTHR43130:SF15">
    <property type="entry name" value="THIJ_PFPI FAMILY PROTEIN (AFU_ORTHOLOGUE AFUA_5G14240)"/>
    <property type="match status" value="1"/>
</dbReference>
<reference evidence="2 3" key="1">
    <citation type="submission" date="2018-07" db="EMBL/GenBank/DDBJ databases">
        <title>Genomic Encyclopedia of Archaeal and Bacterial Type Strains, Phase II (KMG-II): from individual species to whole genera.</title>
        <authorList>
            <person name="Goeker M."/>
        </authorList>
    </citation>
    <scope>NUCLEOTIDE SEQUENCE [LARGE SCALE GENOMIC DNA]</scope>
    <source>
        <strain evidence="2 3">DSM 25795</strain>
    </source>
</reference>
<dbReference type="PANTHER" id="PTHR43130">
    <property type="entry name" value="ARAC-FAMILY TRANSCRIPTIONAL REGULATOR"/>
    <property type="match status" value="1"/>
</dbReference>
<dbReference type="EMBL" id="QRDQ01000010">
    <property type="protein sequence ID" value="RED22503.1"/>
    <property type="molecule type" value="Genomic_DNA"/>
</dbReference>
<comment type="caution">
    <text evidence="2">The sequence shown here is derived from an EMBL/GenBank/DDBJ whole genome shotgun (WGS) entry which is preliminary data.</text>
</comment>
<accession>A0A3D9FPV8</accession>
<protein>
    <submittedName>
        <fullName evidence="2">DJ-1/PfpI family protein</fullName>
    </submittedName>
</protein>
<sequence length="200" mass="22421">MRTMNIAVLLFDDFETLDVYGPVEVFGRLVDIYSVAFYSLDGGQIKNKHGVSVLSAKLEDINKDLEIFLIPGGLGTRKEVENKLLIDKIKEIATFSKFVLTVCTGSALLARTGLLDNKTATSNKRAFNWVISNGINVNWNKSARWTIDDKYYTSSGVSAGIDMALGFISNRHGIEFARKIAFEIEYNWTEDKDNDTFKAE</sequence>
<proteinExistence type="predicted"/>
<evidence type="ECO:0000313" key="2">
    <source>
        <dbReference type="EMBL" id="RED22503.1"/>
    </source>
</evidence>
<dbReference type="InterPro" id="IPR029062">
    <property type="entry name" value="Class_I_gatase-like"/>
</dbReference>
<dbReference type="CDD" id="cd03139">
    <property type="entry name" value="GATase1_PfpI_2"/>
    <property type="match status" value="1"/>
</dbReference>
<dbReference type="Proteomes" id="UP000257004">
    <property type="component" value="Unassembled WGS sequence"/>
</dbReference>
<gene>
    <name evidence="2" type="ORF">BD847_3133</name>
</gene>
<feature type="domain" description="DJ-1/PfpI" evidence="1">
    <location>
        <begin position="5"/>
        <end position="168"/>
    </location>
</feature>
<evidence type="ECO:0000313" key="3">
    <source>
        <dbReference type="Proteomes" id="UP000257004"/>
    </source>
</evidence>